<evidence type="ECO:0000313" key="3">
    <source>
        <dbReference type="Proteomes" id="UP001335665"/>
    </source>
</evidence>
<accession>A0ABU7SRZ3</accession>
<dbReference type="EMBL" id="JAQSFA010000006">
    <property type="protein sequence ID" value="MEE6700839.1"/>
    <property type="molecule type" value="Genomic_DNA"/>
</dbReference>
<protein>
    <submittedName>
        <fullName evidence="2">Septum formation initiator family protein</fullName>
    </submittedName>
</protein>
<dbReference type="InterPro" id="IPR039076">
    <property type="entry name" value="DivIC"/>
</dbReference>
<sequence length="116" mass="13649">MKNRKVVRLETPHAQQMSMDRAARRRVHIRRCKRIVAVFAIIFLFLGFQIVRSRHSLAEVNASIRQTQTQLAAQKAKGRDLNQQVKQLHDPEYIQQVIRSKYNYSKKGETVYNLND</sequence>
<dbReference type="Proteomes" id="UP001335665">
    <property type="component" value="Unassembled WGS sequence"/>
</dbReference>
<comment type="caution">
    <text evidence="2">The sequence shown here is derived from an EMBL/GenBank/DDBJ whole genome shotgun (WGS) entry which is preliminary data.</text>
</comment>
<dbReference type="InterPro" id="IPR007060">
    <property type="entry name" value="FtsL/DivIC"/>
</dbReference>
<evidence type="ECO:0000313" key="2">
    <source>
        <dbReference type="EMBL" id="MEE6700839.1"/>
    </source>
</evidence>
<dbReference type="PANTHER" id="PTHR40027">
    <property type="entry name" value="CELL DIVISION PROTEIN DIVIC"/>
    <property type="match status" value="1"/>
</dbReference>
<organism evidence="2 3">
    <name type="scientific">Limosilactobacillus pontis</name>
    <dbReference type="NCBI Taxonomy" id="35787"/>
    <lineage>
        <taxon>Bacteria</taxon>
        <taxon>Bacillati</taxon>
        <taxon>Bacillota</taxon>
        <taxon>Bacilli</taxon>
        <taxon>Lactobacillales</taxon>
        <taxon>Lactobacillaceae</taxon>
        <taxon>Limosilactobacillus</taxon>
    </lineage>
</organism>
<evidence type="ECO:0000256" key="1">
    <source>
        <dbReference type="SAM" id="Coils"/>
    </source>
</evidence>
<feature type="coiled-coil region" evidence="1">
    <location>
        <begin position="57"/>
        <end position="84"/>
    </location>
</feature>
<dbReference type="RefSeq" id="WP_331192059.1">
    <property type="nucleotide sequence ID" value="NZ_JAQSEN010000006.1"/>
</dbReference>
<dbReference type="Pfam" id="PF04977">
    <property type="entry name" value="DivIC"/>
    <property type="match status" value="1"/>
</dbReference>
<proteinExistence type="predicted"/>
<keyword evidence="1" id="KW-0175">Coiled coil</keyword>
<keyword evidence="3" id="KW-1185">Reference proteome</keyword>
<reference evidence="2 3" key="1">
    <citation type="submission" date="2023-02" db="EMBL/GenBank/DDBJ databases">
        <title>The predominant lactic acid bacteria and yeasts involved in the spontaneous fermentation of millet during the production of the traditional porridge Hausa koko in Ghana.</title>
        <authorList>
            <person name="Atter A."/>
            <person name="Diaz M."/>
        </authorList>
    </citation>
    <scope>NUCLEOTIDE SEQUENCE [LARGE SCALE GENOMIC DNA]</scope>
    <source>
        <strain evidence="2 3">FI11552</strain>
    </source>
</reference>
<gene>
    <name evidence="2" type="ORF">PS396_03370</name>
</gene>
<name>A0ABU7SRZ3_9LACO</name>
<dbReference type="PANTHER" id="PTHR40027:SF1">
    <property type="entry name" value="CELL DIVISION PROTEIN DIVIC"/>
    <property type="match status" value="1"/>
</dbReference>